<evidence type="ECO:0000313" key="1">
    <source>
        <dbReference type="EMBL" id="KHA72603.1"/>
    </source>
</evidence>
<dbReference type="AlphaFoldDB" id="A0A0A6D9X6"/>
<proteinExistence type="predicted"/>
<comment type="caution">
    <text evidence="1">The sequence shown here is derived from an EMBL/GenBank/DDBJ whole genome shotgun (WGS) entry which is preliminary data.</text>
</comment>
<dbReference type="Proteomes" id="UP000030564">
    <property type="component" value="Unassembled WGS sequence"/>
</dbReference>
<dbReference type="OrthoDB" id="6998934at2"/>
<evidence type="ECO:0000313" key="2">
    <source>
        <dbReference type="Proteomes" id="UP000030564"/>
    </source>
</evidence>
<protein>
    <submittedName>
        <fullName evidence="1">Uncharacterized protein</fullName>
    </submittedName>
</protein>
<name>A0A0A6D9X6_9PSED</name>
<dbReference type="PATRIC" id="fig|587753.9.peg.955"/>
<reference evidence="1 2" key="1">
    <citation type="submission" date="2014-10" db="EMBL/GenBank/DDBJ databases">
        <title>Draft genome sequence of Pseudomonas chlororaphis EA105.</title>
        <authorList>
            <person name="McCully L.M."/>
            <person name="Bitzer A.S."/>
            <person name="Spence C."/>
            <person name="Bais H."/>
            <person name="Silby M.W."/>
        </authorList>
    </citation>
    <scope>NUCLEOTIDE SEQUENCE [LARGE SCALE GENOMIC DNA]</scope>
    <source>
        <strain evidence="1 2">EA105</strain>
    </source>
</reference>
<sequence>MEKQLSPRDQLLESDVPPIIFCISPDDPIIKHIKAGHKVTYDLVRGDNGQYYAVDIKLALDKGKSKRPKSLCSCINI</sequence>
<accession>A0A0A6D9X6</accession>
<gene>
    <name evidence="1" type="ORF">NZ35_14290</name>
</gene>
<dbReference type="EMBL" id="JSFK01000012">
    <property type="protein sequence ID" value="KHA72603.1"/>
    <property type="molecule type" value="Genomic_DNA"/>
</dbReference>
<organism evidence="1 2">
    <name type="scientific">Pseudomonas chlororaphis</name>
    <dbReference type="NCBI Taxonomy" id="587753"/>
    <lineage>
        <taxon>Bacteria</taxon>
        <taxon>Pseudomonadati</taxon>
        <taxon>Pseudomonadota</taxon>
        <taxon>Gammaproteobacteria</taxon>
        <taxon>Pseudomonadales</taxon>
        <taxon>Pseudomonadaceae</taxon>
        <taxon>Pseudomonas</taxon>
    </lineage>
</organism>